<keyword evidence="1 4" id="KW-0808">Transferase</keyword>
<dbReference type="PANTHER" id="PTHR43877:SF2">
    <property type="entry name" value="AMINOALKYLPHOSPHONATE N-ACETYLTRANSFERASE-RELATED"/>
    <property type="match status" value="1"/>
</dbReference>
<dbReference type="CDD" id="cd04301">
    <property type="entry name" value="NAT_SF"/>
    <property type="match status" value="1"/>
</dbReference>
<evidence type="ECO:0000313" key="4">
    <source>
        <dbReference type="EMBL" id="TKK66700.1"/>
    </source>
</evidence>
<reference evidence="4 5" key="1">
    <citation type="submission" date="2019-05" db="EMBL/GenBank/DDBJ databases">
        <title>Panacibacter sp. strain 17mud1-8 Genome sequencing and assembly.</title>
        <authorList>
            <person name="Chhetri G."/>
        </authorList>
    </citation>
    <scope>NUCLEOTIDE SEQUENCE [LARGE SCALE GENOMIC DNA]</scope>
    <source>
        <strain evidence="4 5">17mud1-8</strain>
    </source>
</reference>
<dbReference type="OrthoDB" id="5419426at2"/>
<dbReference type="Pfam" id="PF00583">
    <property type="entry name" value="Acetyltransf_1"/>
    <property type="match status" value="1"/>
</dbReference>
<keyword evidence="5" id="KW-1185">Reference proteome</keyword>
<dbReference type="InterPro" id="IPR016181">
    <property type="entry name" value="Acyl_CoA_acyltransferase"/>
</dbReference>
<evidence type="ECO:0000259" key="3">
    <source>
        <dbReference type="PROSITE" id="PS51186"/>
    </source>
</evidence>
<dbReference type="RefSeq" id="WP_137262973.1">
    <property type="nucleotide sequence ID" value="NZ_SZQL01000014.1"/>
</dbReference>
<evidence type="ECO:0000313" key="5">
    <source>
        <dbReference type="Proteomes" id="UP000305848"/>
    </source>
</evidence>
<organism evidence="4 5">
    <name type="scientific">Ilyomonas limi</name>
    <dbReference type="NCBI Taxonomy" id="2575867"/>
    <lineage>
        <taxon>Bacteria</taxon>
        <taxon>Pseudomonadati</taxon>
        <taxon>Bacteroidota</taxon>
        <taxon>Chitinophagia</taxon>
        <taxon>Chitinophagales</taxon>
        <taxon>Chitinophagaceae</taxon>
        <taxon>Ilyomonas</taxon>
    </lineage>
</organism>
<dbReference type="Gene3D" id="3.40.630.30">
    <property type="match status" value="1"/>
</dbReference>
<feature type="domain" description="N-acetyltransferase" evidence="3">
    <location>
        <begin position="4"/>
        <end position="161"/>
    </location>
</feature>
<dbReference type="GO" id="GO:0016747">
    <property type="term" value="F:acyltransferase activity, transferring groups other than amino-acyl groups"/>
    <property type="evidence" value="ECO:0007669"/>
    <property type="project" value="InterPro"/>
</dbReference>
<gene>
    <name evidence="4" type="ORF">FC093_16835</name>
</gene>
<dbReference type="EMBL" id="SZQL01000014">
    <property type="protein sequence ID" value="TKK66700.1"/>
    <property type="molecule type" value="Genomic_DNA"/>
</dbReference>
<name>A0A4U3KWA9_9BACT</name>
<evidence type="ECO:0000256" key="1">
    <source>
        <dbReference type="ARBA" id="ARBA00022679"/>
    </source>
</evidence>
<dbReference type="SUPFAM" id="SSF55729">
    <property type="entry name" value="Acyl-CoA N-acyltransferases (Nat)"/>
    <property type="match status" value="1"/>
</dbReference>
<accession>A0A4U3KWA9</accession>
<dbReference type="InterPro" id="IPR000182">
    <property type="entry name" value="GNAT_dom"/>
</dbReference>
<comment type="caution">
    <text evidence="4">The sequence shown here is derived from an EMBL/GenBank/DDBJ whole genome shotgun (WGS) entry which is preliminary data.</text>
</comment>
<sequence>MPDCTIRKLRKEDNAILANIIRRTFEEFKVNTAGTVYEDPTTDDLYHLFYRDDAVCWVAEIDGAVAGCAGIYPTKGLPAGYCEFAKFYLAPSARGKGVGGQLMHTCIASAKELGYTHIYLESLPAFSKAIGLYTRAGFRQLKEPLGNSGHFGCNIWMIKEV</sequence>
<keyword evidence="2" id="KW-0012">Acyltransferase</keyword>
<proteinExistence type="predicted"/>
<dbReference type="PANTHER" id="PTHR43877">
    <property type="entry name" value="AMINOALKYLPHOSPHONATE N-ACETYLTRANSFERASE-RELATED-RELATED"/>
    <property type="match status" value="1"/>
</dbReference>
<dbReference type="Proteomes" id="UP000305848">
    <property type="component" value="Unassembled WGS sequence"/>
</dbReference>
<dbReference type="PROSITE" id="PS51186">
    <property type="entry name" value="GNAT"/>
    <property type="match status" value="1"/>
</dbReference>
<dbReference type="AlphaFoldDB" id="A0A4U3KWA9"/>
<protein>
    <submittedName>
        <fullName evidence="4">GNAT family N-acetyltransferase</fullName>
    </submittedName>
</protein>
<evidence type="ECO:0000256" key="2">
    <source>
        <dbReference type="ARBA" id="ARBA00023315"/>
    </source>
</evidence>
<dbReference type="InterPro" id="IPR050832">
    <property type="entry name" value="Bact_Acetyltransf"/>
</dbReference>